<name>A0A918ASZ3_9PSEU</name>
<comment type="similarity">
    <text evidence="1">Belongs to the short-chain dehydrogenases/reductases (SDR) family.</text>
</comment>
<dbReference type="SUPFAM" id="SSF51735">
    <property type="entry name" value="NAD(P)-binding Rossmann-fold domains"/>
    <property type="match status" value="1"/>
</dbReference>
<reference evidence="3" key="2">
    <citation type="submission" date="2020-09" db="EMBL/GenBank/DDBJ databases">
        <authorList>
            <person name="Sun Q."/>
            <person name="Ohkuma M."/>
        </authorList>
    </citation>
    <scope>NUCLEOTIDE SEQUENCE</scope>
    <source>
        <strain evidence="3">JCM 3313</strain>
    </source>
</reference>
<dbReference type="PANTHER" id="PTHR48107:SF7">
    <property type="entry name" value="RE15974P"/>
    <property type="match status" value="1"/>
</dbReference>
<dbReference type="AlphaFoldDB" id="A0A918ASZ3"/>
<evidence type="ECO:0000313" key="4">
    <source>
        <dbReference type="Proteomes" id="UP000639606"/>
    </source>
</evidence>
<dbReference type="GO" id="GO:0016614">
    <property type="term" value="F:oxidoreductase activity, acting on CH-OH group of donors"/>
    <property type="evidence" value="ECO:0007669"/>
    <property type="project" value="UniProtKB-ARBA"/>
</dbReference>
<dbReference type="Proteomes" id="UP000639606">
    <property type="component" value="Unassembled WGS sequence"/>
</dbReference>
<dbReference type="NCBIfam" id="NF005559">
    <property type="entry name" value="PRK07231.1"/>
    <property type="match status" value="1"/>
</dbReference>
<reference evidence="3" key="1">
    <citation type="journal article" date="2014" name="Int. J. Syst. Evol. Microbiol.">
        <title>Complete genome sequence of Corynebacterium casei LMG S-19264T (=DSM 44701T), isolated from a smear-ripened cheese.</title>
        <authorList>
            <consortium name="US DOE Joint Genome Institute (JGI-PGF)"/>
            <person name="Walter F."/>
            <person name="Albersmeier A."/>
            <person name="Kalinowski J."/>
            <person name="Ruckert C."/>
        </authorList>
    </citation>
    <scope>NUCLEOTIDE SEQUENCE</scope>
    <source>
        <strain evidence="3">JCM 3313</strain>
    </source>
</reference>
<sequence length="249" mass="25340">MLSLDGRVALVTGASRGIGAGIATALAEAGAAVVVNYVHDQRAADRVVRGIEAGGGRAVAIRADVSSPTDVSSLFAAARGAFGVVDVLVNNAGVYSFAPFDAVSPQEFHRQFDINVLGSFLTMREFAAAPEADGGAIINLSTAGVSTLSPFTALYAASKSAITAATVVVARELAVRDIRVNAIAPTGSDTEGTRDMGFVGSPAHERMAAEIPLGRLGVPEDIAPVAVFLASSAARFITGEVIFASGGHR</sequence>
<dbReference type="InterPro" id="IPR002347">
    <property type="entry name" value="SDR_fam"/>
</dbReference>
<evidence type="ECO:0000256" key="1">
    <source>
        <dbReference type="ARBA" id="ARBA00006484"/>
    </source>
</evidence>
<dbReference type="PRINTS" id="PR00080">
    <property type="entry name" value="SDRFAMILY"/>
</dbReference>
<keyword evidence="4" id="KW-1185">Reference proteome</keyword>
<dbReference type="PRINTS" id="PR00081">
    <property type="entry name" value="GDHRDH"/>
</dbReference>
<protein>
    <submittedName>
        <fullName evidence="3">Oxidoreductase</fullName>
    </submittedName>
</protein>
<evidence type="ECO:0000313" key="3">
    <source>
        <dbReference type="EMBL" id="GGP79576.1"/>
    </source>
</evidence>
<dbReference type="FunFam" id="3.40.50.720:FF:000084">
    <property type="entry name" value="Short-chain dehydrogenase reductase"/>
    <property type="match status" value="1"/>
</dbReference>
<comment type="caution">
    <text evidence="3">The sequence shown here is derived from an EMBL/GenBank/DDBJ whole genome shotgun (WGS) entry which is preliminary data.</text>
</comment>
<dbReference type="PANTHER" id="PTHR48107">
    <property type="entry name" value="NADPH-DEPENDENT ALDEHYDE REDUCTASE-LIKE PROTEIN, CHLOROPLASTIC-RELATED"/>
    <property type="match status" value="1"/>
</dbReference>
<dbReference type="Pfam" id="PF13561">
    <property type="entry name" value="adh_short_C2"/>
    <property type="match status" value="1"/>
</dbReference>
<organism evidence="3 4">
    <name type="scientific">Saccharothrix coeruleofusca</name>
    <dbReference type="NCBI Taxonomy" id="33919"/>
    <lineage>
        <taxon>Bacteria</taxon>
        <taxon>Bacillati</taxon>
        <taxon>Actinomycetota</taxon>
        <taxon>Actinomycetes</taxon>
        <taxon>Pseudonocardiales</taxon>
        <taxon>Pseudonocardiaceae</taxon>
        <taxon>Saccharothrix</taxon>
    </lineage>
</organism>
<dbReference type="InterPro" id="IPR036291">
    <property type="entry name" value="NAD(P)-bd_dom_sf"/>
</dbReference>
<dbReference type="Gene3D" id="3.40.50.720">
    <property type="entry name" value="NAD(P)-binding Rossmann-like Domain"/>
    <property type="match status" value="1"/>
</dbReference>
<gene>
    <name evidence="3" type="ORF">GCM10010185_61850</name>
</gene>
<dbReference type="RefSeq" id="WP_189226858.1">
    <property type="nucleotide sequence ID" value="NZ_BMRG01000019.1"/>
</dbReference>
<dbReference type="EMBL" id="BMRG01000019">
    <property type="protein sequence ID" value="GGP79576.1"/>
    <property type="molecule type" value="Genomic_DNA"/>
</dbReference>
<keyword evidence="2" id="KW-0560">Oxidoreductase</keyword>
<proteinExistence type="inferred from homology"/>
<evidence type="ECO:0000256" key="2">
    <source>
        <dbReference type="ARBA" id="ARBA00023002"/>
    </source>
</evidence>
<accession>A0A918ASZ3</accession>